<dbReference type="Proteomes" id="UP000492821">
    <property type="component" value="Unassembled WGS sequence"/>
</dbReference>
<dbReference type="WBParaSite" id="Pan_g5178.t1">
    <property type="protein sequence ID" value="Pan_g5178.t1"/>
    <property type="gene ID" value="Pan_g5178"/>
</dbReference>
<evidence type="ECO:0000313" key="2">
    <source>
        <dbReference type="WBParaSite" id="Pan_g5178.t1"/>
    </source>
</evidence>
<sequence>MVAVGVEPTSNLPDRTDSVFAVLARFSYPKTEQKKQTIKLQNPRISGLRTSFDTEQTPNKLALCSFSIRLNTEQTFVRNYGGIGAPHFEVSSTLGLRSFFNPRTSKFLRAPDFESSWLSSPRLRSFFKLRTSKFFQAPDFDVSSTLGLRSFFEPRTSSPVGLRAPDFEGSSSPGLRCFFEPRTLSPDGLQASDFDVSSTLGLLSQLSLLMFKLIHTSMLRLEFTLVFANDLLFF</sequence>
<keyword evidence="1" id="KW-1185">Reference proteome</keyword>
<reference evidence="2" key="2">
    <citation type="submission" date="2020-10" db="UniProtKB">
        <authorList>
            <consortium name="WormBaseParasite"/>
        </authorList>
    </citation>
    <scope>IDENTIFICATION</scope>
</reference>
<proteinExistence type="predicted"/>
<accession>A0A7E4W0Q2</accession>
<protein>
    <submittedName>
        <fullName evidence="2">Uncharacterized protein</fullName>
    </submittedName>
</protein>
<evidence type="ECO:0000313" key="1">
    <source>
        <dbReference type="Proteomes" id="UP000492821"/>
    </source>
</evidence>
<organism evidence="1 2">
    <name type="scientific">Panagrellus redivivus</name>
    <name type="common">Microworm</name>
    <dbReference type="NCBI Taxonomy" id="6233"/>
    <lineage>
        <taxon>Eukaryota</taxon>
        <taxon>Metazoa</taxon>
        <taxon>Ecdysozoa</taxon>
        <taxon>Nematoda</taxon>
        <taxon>Chromadorea</taxon>
        <taxon>Rhabditida</taxon>
        <taxon>Tylenchina</taxon>
        <taxon>Panagrolaimomorpha</taxon>
        <taxon>Panagrolaimoidea</taxon>
        <taxon>Panagrolaimidae</taxon>
        <taxon>Panagrellus</taxon>
    </lineage>
</organism>
<dbReference type="AlphaFoldDB" id="A0A7E4W0Q2"/>
<name>A0A7E4W0Q2_PANRE</name>
<reference evidence="1" key="1">
    <citation type="journal article" date="2013" name="Genetics">
        <title>The draft genome and transcriptome of Panagrellus redivivus are shaped by the harsh demands of a free-living lifestyle.</title>
        <authorList>
            <person name="Srinivasan J."/>
            <person name="Dillman A.R."/>
            <person name="Macchietto M.G."/>
            <person name="Heikkinen L."/>
            <person name="Lakso M."/>
            <person name="Fracchia K.M."/>
            <person name="Antoshechkin I."/>
            <person name="Mortazavi A."/>
            <person name="Wong G."/>
            <person name="Sternberg P.W."/>
        </authorList>
    </citation>
    <scope>NUCLEOTIDE SEQUENCE [LARGE SCALE GENOMIC DNA]</scope>
    <source>
        <strain evidence="1">MT8872</strain>
    </source>
</reference>